<dbReference type="Proteomes" id="UP000603234">
    <property type="component" value="Unassembled WGS sequence"/>
</dbReference>
<dbReference type="InterPro" id="IPR011008">
    <property type="entry name" value="Dimeric_a/b-barrel"/>
</dbReference>
<dbReference type="Gene3D" id="3.30.70.1060">
    <property type="entry name" value="Dimeric alpha+beta barrel"/>
    <property type="match status" value="1"/>
</dbReference>
<sequence length="111" mass="12763">MYIANLTYIKPLTEVEAYLEKHIAFLDKYYKLGKFICSGRKNPRDGGIILCNAKDEQEMKAIIAEDPFNQQQIASYALIEFYPTKYAPDFKSFVEGSNYLVEQPAPNIIEL</sequence>
<dbReference type="PANTHER" id="PTHR37828">
    <property type="entry name" value="GSR2449 PROTEIN"/>
    <property type="match status" value="1"/>
</dbReference>
<dbReference type="PANTHER" id="PTHR37828:SF1">
    <property type="entry name" value="YCII-RELATED DOMAIN-CONTAINING PROTEIN"/>
    <property type="match status" value="1"/>
</dbReference>
<gene>
    <name evidence="3" type="ORF">GH808_02530</name>
</gene>
<comment type="similarity">
    <text evidence="1">Belongs to the YciI family.</text>
</comment>
<evidence type="ECO:0000256" key="1">
    <source>
        <dbReference type="ARBA" id="ARBA00007689"/>
    </source>
</evidence>
<organism evidence="3 4">
    <name type="scientific">Acetobacterium fimetarium</name>
    <dbReference type="NCBI Taxonomy" id="52691"/>
    <lineage>
        <taxon>Bacteria</taxon>
        <taxon>Bacillati</taxon>
        <taxon>Bacillota</taxon>
        <taxon>Clostridia</taxon>
        <taxon>Eubacteriales</taxon>
        <taxon>Eubacteriaceae</taxon>
        <taxon>Acetobacterium</taxon>
    </lineage>
</organism>
<proteinExistence type="inferred from homology"/>
<dbReference type="SUPFAM" id="SSF54909">
    <property type="entry name" value="Dimeric alpha+beta barrel"/>
    <property type="match status" value="1"/>
</dbReference>
<keyword evidence="4" id="KW-1185">Reference proteome</keyword>
<reference evidence="3 4" key="1">
    <citation type="journal article" date="2020" name="mSystems">
        <title>Defining Genomic and Predicted Metabolic Features of the Acetobacterium Genus.</title>
        <authorList>
            <person name="Ross D.E."/>
            <person name="Marshall C.W."/>
            <person name="Gulliver D."/>
            <person name="May H.D."/>
            <person name="Norman R.S."/>
        </authorList>
    </citation>
    <scope>NUCLEOTIDE SEQUENCE [LARGE SCALE GENOMIC DNA]</scope>
    <source>
        <strain evidence="3 4">DSM 8238</strain>
    </source>
</reference>
<feature type="domain" description="YCII-related" evidence="2">
    <location>
        <begin position="1"/>
        <end position="81"/>
    </location>
</feature>
<dbReference type="RefSeq" id="WP_186841229.1">
    <property type="nucleotide sequence ID" value="NZ_WJBC01000002.1"/>
</dbReference>
<evidence type="ECO:0000259" key="2">
    <source>
        <dbReference type="Pfam" id="PF03795"/>
    </source>
</evidence>
<protein>
    <submittedName>
        <fullName evidence="3">GTP cyclohydrolase</fullName>
    </submittedName>
</protein>
<evidence type="ECO:0000313" key="4">
    <source>
        <dbReference type="Proteomes" id="UP000603234"/>
    </source>
</evidence>
<evidence type="ECO:0000313" key="3">
    <source>
        <dbReference type="EMBL" id="MBC3803320.1"/>
    </source>
</evidence>
<dbReference type="InterPro" id="IPR005545">
    <property type="entry name" value="YCII"/>
</dbReference>
<accession>A0ABR6WSG2</accession>
<dbReference type="EMBL" id="WJBC01000002">
    <property type="protein sequence ID" value="MBC3803320.1"/>
    <property type="molecule type" value="Genomic_DNA"/>
</dbReference>
<name>A0ABR6WSG2_9FIRM</name>
<comment type="caution">
    <text evidence="3">The sequence shown here is derived from an EMBL/GenBank/DDBJ whole genome shotgun (WGS) entry which is preliminary data.</text>
</comment>
<dbReference type="Pfam" id="PF03795">
    <property type="entry name" value="YCII"/>
    <property type="match status" value="1"/>
</dbReference>